<keyword evidence="2 3" id="KW-0175">Coiled coil</keyword>
<feature type="non-terminal residue" evidence="6">
    <location>
        <position position="225"/>
    </location>
</feature>
<dbReference type="GO" id="GO:0000381">
    <property type="term" value="P:regulation of alternative mRNA splicing, via spliceosome"/>
    <property type="evidence" value="ECO:0007669"/>
    <property type="project" value="InterPro"/>
</dbReference>
<proteinExistence type="inferred from homology"/>
<gene>
    <name evidence="6" type="ORF">AMORRO_LOCUS13188</name>
</gene>
<accession>A0A9N9NBH8</accession>
<dbReference type="InterPro" id="IPR053246">
    <property type="entry name" value="NS_splicing_regulatory_protein"/>
</dbReference>
<feature type="coiled-coil region" evidence="3">
    <location>
        <begin position="197"/>
        <end position="224"/>
    </location>
</feature>
<name>A0A9N9NBH8_9GLOM</name>
<dbReference type="EMBL" id="CAJVPV010021643">
    <property type="protein sequence ID" value="CAG8718588.1"/>
    <property type="molecule type" value="Genomic_DNA"/>
</dbReference>
<keyword evidence="7" id="KW-1185">Reference proteome</keyword>
<dbReference type="InterPro" id="IPR018612">
    <property type="entry name" value="NSRP1_N"/>
</dbReference>
<comment type="caution">
    <text evidence="6">The sequence shown here is derived from an EMBL/GenBank/DDBJ whole genome shotgun (WGS) entry which is preliminary data.</text>
</comment>
<dbReference type="Proteomes" id="UP000789342">
    <property type="component" value="Unassembled WGS sequence"/>
</dbReference>
<reference evidence="6" key="1">
    <citation type="submission" date="2021-06" db="EMBL/GenBank/DDBJ databases">
        <authorList>
            <person name="Kallberg Y."/>
            <person name="Tangrot J."/>
            <person name="Rosling A."/>
        </authorList>
    </citation>
    <scope>NUCLEOTIDE SEQUENCE</scope>
    <source>
        <strain evidence="6">CL551</strain>
    </source>
</reference>
<dbReference type="Pfam" id="PF09745">
    <property type="entry name" value="NSRP1_N"/>
    <property type="match status" value="1"/>
</dbReference>
<evidence type="ECO:0000313" key="6">
    <source>
        <dbReference type="EMBL" id="CAG8718588.1"/>
    </source>
</evidence>
<evidence type="ECO:0000256" key="4">
    <source>
        <dbReference type="SAM" id="MobiDB-lite"/>
    </source>
</evidence>
<evidence type="ECO:0000313" key="7">
    <source>
        <dbReference type="Proteomes" id="UP000789342"/>
    </source>
</evidence>
<evidence type="ECO:0000256" key="2">
    <source>
        <dbReference type="ARBA" id="ARBA00023054"/>
    </source>
</evidence>
<feature type="non-terminal residue" evidence="6">
    <location>
        <position position="1"/>
    </location>
</feature>
<feature type="domain" description="Nuclear speckle splicing regulatory protein 1 N-terminal" evidence="5">
    <location>
        <begin position="73"/>
        <end position="120"/>
    </location>
</feature>
<sequence length="225" mass="26198">MQQNKPLVYGLNLTSRNSSAQPPKLKRALIFDESDDQDSNGFTDIRKNGSKSNTKSYTKVINKQILSSSSTSQLIHEHEIIFEHKIQKEREAEGDEFEGMETFVTPAYKVQQEELRKKKGCEFIKNCSHRTIEDDSTDQKPKTDKELADQARVAGKMVMLNDDEQIVDKQKLLSTGFKRYDNKYNSKNSDEMCRCERQSRKLENQILETQRKRVEEEKLNKQELL</sequence>
<comment type="similarity">
    <text evidence="1">Belongs to the NSRP1 family.</text>
</comment>
<dbReference type="PANTHER" id="PTHR47845">
    <property type="entry name" value="NUCLEAR SPECKLE SPLICING REGULATORY PROTEIN 1 HOMOLOG"/>
    <property type="match status" value="1"/>
</dbReference>
<dbReference type="PANTHER" id="PTHR47845:SF1">
    <property type="entry name" value="NUCLEAR SPECKLE SPLICING REGULATORY PROTEIN 1 HOMOLOG"/>
    <property type="match status" value="1"/>
</dbReference>
<feature type="compositionally biased region" description="Polar residues" evidence="4">
    <location>
        <begin position="12"/>
        <end position="21"/>
    </location>
</feature>
<protein>
    <submittedName>
        <fullName evidence="6">771_t:CDS:1</fullName>
    </submittedName>
</protein>
<feature type="region of interest" description="Disordered" evidence="4">
    <location>
        <begin position="1"/>
        <end position="24"/>
    </location>
</feature>
<dbReference type="OrthoDB" id="446635at2759"/>
<evidence type="ECO:0000259" key="5">
    <source>
        <dbReference type="Pfam" id="PF09745"/>
    </source>
</evidence>
<organism evidence="6 7">
    <name type="scientific">Acaulospora morrowiae</name>
    <dbReference type="NCBI Taxonomy" id="94023"/>
    <lineage>
        <taxon>Eukaryota</taxon>
        <taxon>Fungi</taxon>
        <taxon>Fungi incertae sedis</taxon>
        <taxon>Mucoromycota</taxon>
        <taxon>Glomeromycotina</taxon>
        <taxon>Glomeromycetes</taxon>
        <taxon>Diversisporales</taxon>
        <taxon>Acaulosporaceae</taxon>
        <taxon>Acaulospora</taxon>
    </lineage>
</organism>
<dbReference type="AlphaFoldDB" id="A0A9N9NBH8"/>
<evidence type="ECO:0000256" key="1">
    <source>
        <dbReference type="ARBA" id="ARBA00010126"/>
    </source>
</evidence>
<evidence type="ECO:0000256" key="3">
    <source>
        <dbReference type="SAM" id="Coils"/>
    </source>
</evidence>